<accession>A0A2U3Q202</accession>
<reference evidence="3 4" key="1">
    <citation type="submission" date="2018-03" db="EMBL/GenBank/DDBJ databases">
        <authorList>
            <person name="Gully D."/>
        </authorList>
    </citation>
    <scope>NUCLEOTIDE SEQUENCE [LARGE SCALE GENOMIC DNA]</scope>
    <source>
        <strain evidence="3">ORS3257</strain>
    </source>
</reference>
<dbReference type="Proteomes" id="UP000669317">
    <property type="component" value="Unassembled WGS sequence"/>
</dbReference>
<name>A0A2U3Q202_9BRAD</name>
<evidence type="ECO:0000313" key="5">
    <source>
        <dbReference type="Proteomes" id="UP000669317"/>
    </source>
</evidence>
<dbReference type="InterPro" id="IPR002575">
    <property type="entry name" value="Aminoglycoside_PTrfase"/>
</dbReference>
<dbReference type="Gene3D" id="3.90.1200.10">
    <property type="match status" value="1"/>
</dbReference>
<dbReference type="InterPro" id="IPR011009">
    <property type="entry name" value="Kinase-like_dom_sf"/>
</dbReference>
<dbReference type="GO" id="GO:0005524">
    <property type="term" value="F:ATP binding"/>
    <property type="evidence" value="ECO:0007669"/>
    <property type="project" value="InterPro"/>
</dbReference>
<evidence type="ECO:0000259" key="1">
    <source>
        <dbReference type="PROSITE" id="PS50011"/>
    </source>
</evidence>
<dbReference type="SUPFAM" id="SSF56112">
    <property type="entry name" value="Protein kinase-like (PK-like)"/>
    <property type="match status" value="1"/>
</dbReference>
<dbReference type="EMBL" id="LS398110">
    <property type="protein sequence ID" value="SPP95444.1"/>
    <property type="molecule type" value="Genomic_DNA"/>
</dbReference>
<sequence>MQGSLGKKIGEGAFSEAYAWAPGQVVKLFKAGVSHQLGRHEARMIRAVHAAGLPVPAVFGEVILDGRFGIVLQRLDGPTLWQLSRTGAVTFERAGAIVAALAMSVHKTPPPPEVLSLREYMEAELRHDDGKLPKHVATDVLALIERLSSDDRLCHCDLSPGNVIMTAEGPKLVDWTFVMRAPAAVDLGFLHVILSELAPEIADNPERPRATNAAAQSEYARLAGTSLAELTAAMEPYLPIVRTFVVLGNVVPSLRERLIQRIEAGLRSED</sequence>
<dbReference type="InterPro" id="IPR000719">
    <property type="entry name" value="Prot_kinase_dom"/>
</dbReference>
<accession>A0A4V1KY00</accession>
<dbReference type="Pfam" id="PF01636">
    <property type="entry name" value="APH"/>
    <property type="match status" value="1"/>
</dbReference>
<evidence type="ECO:0000313" key="2">
    <source>
        <dbReference type="EMBL" id="MBP0114786.1"/>
    </source>
</evidence>
<dbReference type="Proteomes" id="UP000246085">
    <property type="component" value="Chromosome BRAD3257"/>
</dbReference>
<proteinExistence type="predicted"/>
<protein>
    <submittedName>
        <fullName evidence="2 3">Phosphotransferase family protein</fullName>
    </submittedName>
</protein>
<feature type="domain" description="Protein kinase" evidence="1">
    <location>
        <begin position="3"/>
        <end position="270"/>
    </location>
</feature>
<evidence type="ECO:0000313" key="4">
    <source>
        <dbReference type="Proteomes" id="UP000246085"/>
    </source>
</evidence>
<reference evidence="2 5" key="2">
    <citation type="submission" date="2021-03" db="EMBL/GenBank/DDBJ databases">
        <title>Genome Sequence of Bradyrhizobium vignae strain ISRA400.</title>
        <authorList>
            <person name="Tisa L.S."/>
            <person name="Svistoonoff S."/>
            <person name="Hocher V."/>
            <person name="Fall S."/>
            <person name="Zaiya A."/>
            <person name="Naing D."/>
            <person name="Niang N."/>
            <person name="Diouf A."/>
            <person name="Dasylva M.C."/>
            <person name="Toure O."/>
            <person name="Gueye M."/>
            <person name="Gully D."/>
            <person name="Tisseyre P."/>
            <person name="Simpson S."/>
            <person name="Morris K."/>
            <person name="Thomas W.K."/>
        </authorList>
    </citation>
    <scope>NUCLEOTIDE SEQUENCE [LARGE SCALE GENOMIC DNA]</scope>
    <source>
        <strain evidence="2 5">ISRA400</strain>
    </source>
</reference>
<keyword evidence="3" id="KW-0808">Transferase</keyword>
<gene>
    <name evidence="3" type="ORF">BRAD3257_4456</name>
    <name evidence="2" type="ORF">JWS04_27695</name>
</gene>
<dbReference type="OrthoDB" id="179763at2"/>
<organism evidence="3 4">
    <name type="scientific">Bradyrhizobium vignae</name>
    <dbReference type="NCBI Taxonomy" id="1549949"/>
    <lineage>
        <taxon>Bacteria</taxon>
        <taxon>Pseudomonadati</taxon>
        <taxon>Pseudomonadota</taxon>
        <taxon>Alphaproteobacteria</taxon>
        <taxon>Hyphomicrobiales</taxon>
        <taxon>Nitrobacteraceae</taxon>
        <taxon>Bradyrhizobium</taxon>
    </lineage>
</organism>
<dbReference type="EMBL" id="JAGIKT010000069">
    <property type="protein sequence ID" value="MBP0114786.1"/>
    <property type="molecule type" value="Genomic_DNA"/>
</dbReference>
<dbReference type="GO" id="GO:0004672">
    <property type="term" value="F:protein kinase activity"/>
    <property type="evidence" value="ECO:0007669"/>
    <property type="project" value="InterPro"/>
</dbReference>
<dbReference type="PROSITE" id="PS50011">
    <property type="entry name" value="PROTEIN_KINASE_DOM"/>
    <property type="match status" value="1"/>
</dbReference>
<keyword evidence="5" id="KW-1185">Reference proteome</keyword>
<dbReference type="KEGG" id="bvz:BRAD3257_4456"/>
<evidence type="ECO:0000313" key="3">
    <source>
        <dbReference type="EMBL" id="SPP95444.1"/>
    </source>
</evidence>
<dbReference type="AlphaFoldDB" id="A0A2U3Q202"/>